<dbReference type="EMBL" id="JANHOG010002070">
    <property type="protein sequence ID" value="KAJ3527706.1"/>
    <property type="molecule type" value="Genomic_DNA"/>
</dbReference>
<accession>A0ACC1RXL2</accession>
<gene>
    <name evidence="1" type="ORF">NM688_g8094</name>
</gene>
<reference evidence="1" key="1">
    <citation type="submission" date="2022-07" db="EMBL/GenBank/DDBJ databases">
        <title>Genome Sequence of Phlebia brevispora.</title>
        <authorList>
            <person name="Buettner E."/>
        </authorList>
    </citation>
    <scope>NUCLEOTIDE SEQUENCE</scope>
    <source>
        <strain evidence="1">MPL23</strain>
    </source>
</reference>
<sequence length="129" mass="14061">MSLSICSWPDNGWMDTSVIGAFQDINVDKGGMYIPFKSHTEIKAHQSLCVLVSTTEKETKFATLDIVLGALYIATCAIALFGVIAATMTQLIDECTEIVQGHNITFFARMDGATTHSPRSSRSLSRLLS</sequence>
<keyword evidence="2" id="KW-1185">Reference proteome</keyword>
<dbReference type="Proteomes" id="UP001148662">
    <property type="component" value="Unassembled WGS sequence"/>
</dbReference>
<evidence type="ECO:0000313" key="2">
    <source>
        <dbReference type="Proteomes" id="UP001148662"/>
    </source>
</evidence>
<protein>
    <submittedName>
        <fullName evidence="1">Uncharacterized protein</fullName>
    </submittedName>
</protein>
<comment type="caution">
    <text evidence="1">The sequence shown here is derived from an EMBL/GenBank/DDBJ whole genome shotgun (WGS) entry which is preliminary data.</text>
</comment>
<organism evidence="1 2">
    <name type="scientific">Phlebia brevispora</name>
    <dbReference type="NCBI Taxonomy" id="194682"/>
    <lineage>
        <taxon>Eukaryota</taxon>
        <taxon>Fungi</taxon>
        <taxon>Dikarya</taxon>
        <taxon>Basidiomycota</taxon>
        <taxon>Agaricomycotina</taxon>
        <taxon>Agaricomycetes</taxon>
        <taxon>Polyporales</taxon>
        <taxon>Meruliaceae</taxon>
        <taxon>Phlebia</taxon>
    </lineage>
</organism>
<proteinExistence type="predicted"/>
<name>A0ACC1RXL2_9APHY</name>
<evidence type="ECO:0000313" key="1">
    <source>
        <dbReference type="EMBL" id="KAJ3527706.1"/>
    </source>
</evidence>